<dbReference type="PANTHER" id="PTHR48111">
    <property type="entry name" value="REGULATOR OF RPOS"/>
    <property type="match status" value="1"/>
</dbReference>
<dbReference type="SMART" id="SM00862">
    <property type="entry name" value="Trans_reg_C"/>
    <property type="match status" value="1"/>
</dbReference>
<dbReference type="InterPro" id="IPR011006">
    <property type="entry name" value="CheY-like_superfamily"/>
</dbReference>
<dbReference type="SMART" id="SM00448">
    <property type="entry name" value="REC"/>
    <property type="match status" value="1"/>
</dbReference>
<dbReference type="CDD" id="cd00383">
    <property type="entry name" value="trans_reg_C"/>
    <property type="match status" value="1"/>
</dbReference>
<evidence type="ECO:0000259" key="7">
    <source>
        <dbReference type="PROSITE" id="PS51755"/>
    </source>
</evidence>
<keyword evidence="3 5" id="KW-0238">DNA-binding</keyword>
<dbReference type="InterPro" id="IPR039420">
    <property type="entry name" value="WalR-like"/>
</dbReference>
<evidence type="ECO:0000256" key="2">
    <source>
        <dbReference type="ARBA" id="ARBA00023012"/>
    </source>
</evidence>
<protein>
    <submittedName>
        <fullName evidence="8">DNA-binding response regulator, OmpR family, contains REC and winged-helix (WHTH) domain</fullName>
    </submittedName>
</protein>
<dbReference type="Gene3D" id="1.10.10.10">
    <property type="entry name" value="Winged helix-like DNA-binding domain superfamily/Winged helix DNA-binding domain"/>
    <property type="match status" value="1"/>
</dbReference>
<sequence>MLAEDDRNMGFMLQDNLEMAGYTVDIYTDGQSALSAFVKVKYDLCILDVMLPQKDGFALAYDIRKLSLQVPIIFLTAKSMKEDRIQGFKLGADDYITKPFSIEEFLLRIETILKRVYDQPTKADEQFIYPLGTLMCDFANQLITSGTRVQELTNKEAKLLKLFCINRNKVIDRDIIQKAIWEDEGYFVGRSMDVFISRLRKLLKDDPDVSILNVHGVGYKLEVREHSLNQPTAK</sequence>
<evidence type="ECO:0000256" key="4">
    <source>
        <dbReference type="PROSITE-ProRule" id="PRU00169"/>
    </source>
</evidence>
<dbReference type="Pfam" id="PF00072">
    <property type="entry name" value="Response_reg"/>
    <property type="match status" value="1"/>
</dbReference>
<dbReference type="GO" id="GO:0000976">
    <property type="term" value="F:transcription cis-regulatory region binding"/>
    <property type="evidence" value="ECO:0007669"/>
    <property type="project" value="TreeGrafter"/>
</dbReference>
<dbReference type="InterPro" id="IPR001789">
    <property type="entry name" value="Sig_transdc_resp-reg_receiver"/>
</dbReference>
<dbReference type="STRING" id="688867.SAMN05660236_2616"/>
<dbReference type="Gene3D" id="3.40.50.2300">
    <property type="match status" value="1"/>
</dbReference>
<name>A0A1T5L5Z0_9BACT</name>
<organism evidence="8 9">
    <name type="scientific">Ohtaekwangia koreensis</name>
    <dbReference type="NCBI Taxonomy" id="688867"/>
    <lineage>
        <taxon>Bacteria</taxon>
        <taxon>Pseudomonadati</taxon>
        <taxon>Bacteroidota</taxon>
        <taxon>Cytophagia</taxon>
        <taxon>Cytophagales</taxon>
        <taxon>Fulvivirgaceae</taxon>
        <taxon>Ohtaekwangia</taxon>
    </lineage>
</organism>
<dbReference type="InterPro" id="IPR016032">
    <property type="entry name" value="Sig_transdc_resp-reg_C-effctor"/>
</dbReference>
<evidence type="ECO:0000256" key="3">
    <source>
        <dbReference type="ARBA" id="ARBA00023125"/>
    </source>
</evidence>
<keyword evidence="2" id="KW-0902">Two-component regulatory system</keyword>
<dbReference type="AlphaFoldDB" id="A0A1T5L5Z0"/>
<dbReference type="Gene3D" id="6.10.250.690">
    <property type="match status" value="1"/>
</dbReference>
<evidence type="ECO:0000313" key="8">
    <source>
        <dbReference type="EMBL" id="SKC71496.1"/>
    </source>
</evidence>
<dbReference type="EMBL" id="FUZU01000002">
    <property type="protein sequence ID" value="SKC71496.1"/>
    <property type="molecule type" value="Genomic_DNA"/>
</dbReference>
<dbReference type="Proteomes" id="UP000190961">
    <property type="component" value="Unassembled WGS sequence"/>
</dbReference>
<evidence type="ECO:0000259" key="6">
    <source>
        <dbReference type="PROSITE" id="PS50110"/>
    </source>
</evidence>
<keyword evidence="9" id="KW-1185">Reference proteome</keyword>
<accession>A0A1T5L5Z0</accession>
<dbReference type="Pfam" id="PF00486">
    <property type="entry name" value="Trans_reg_C"/>
    <property type="match status" value="1"/>
</dbReference>
<gene>
    <name evidence="8" type="ORF">SAMN05660236_2616</name>
</gene>
<dbReference type="InterPro" id="IPR036388">
    <property type="entry name" value="WH-like_DNA-bd_sf"/>
</dbReference>
<evidence type="ECO:0000313" key="9">
    <source>
        <dbReference type="Proteomes" id="UP000190961"/>
    </source>
</evidence>
<feature type="domain" description="OmpR/PhoB-type" evidence="7">
    <location>
        <begin position="126"/>
        <end position="223"/>
    </location>
</feature>
<reference evidence="8 9" key="1">
    <citation type="submission" date="2017-02" db="EMBL/GenBank/DDBJ databases">
        <authorList>
            <person name="Peterson S.W."/>
        </authorList>
    </citation>
    <scope>NUCLEOTIDE SEQUENCE [LARGE SCALE GENOMIC DNA]</scope>
    <source>
        <strain evidence="8 9">DSM 25262</strain>
    </source>
</reference>
<dbReference type="InterPro" id="IPR001867">
    <property type="entry name" value="OmpR/PhoB-type_DNA-bd"/>
</dbReference>
<feature type="domain" description="Response regulatory" evidence="6">
    <location>
        <begin position="1"/>
        <end position="113"/>
    </location>
</feature>
<dbReference type="GO" id="GO:0006355">
    <property type="term" value="P:regulation of DNA-templated transcription"/>
    <property type="evidence" value="ECO:0007669"/>
    <property type="project" value="InterPro"/>
</dbReference>
<feature type="DNA-binding region" description="OmpR/PhoB-type" evidence="5">
    <location>
        <begin position="126"/>
        <end position="223"/>
    </location>
</feature>
<dbReference type="GO" id="GO:0000156">
    <property type="term" value="F:phosphorelay response regulator activity"/>
    <property type="evidence" value="ECO:0007669"/>
    <property type="project" value="TreeGrafter"/>
</dbReference>
<dbReference type="SUPFAM" id="SSF52172">
    <property type="entry name" value="CheY-like"/>
    <property type="match status" value="1"/>
</dbReference>
<proteinExistence type="predicted"/>
<dbReference type="PROSITE" id="PS51755">
    <property type="entry name" value="OMPR_PHOB"/>
    <property type="match status" value="1"/>
</dbReference>
<dbReference type="PANTHER" id="PTHR48111:SF40">
    <property type="entry name" value="PHOSPHATE REGULON TRANSCRIPTIONAL REGULATORY PROTEIN PHOB"/>
    <property type="match status" value="1"/>
</dbReference>
<feature type="modified residue" description="4-aspartylphosphate" evidence="4">
    <location>
        <position position="48"/>
    </location>
</feature>
<dbReference type="PROSITE" id="PS50110">
    <property type="entry name" value="RESPONSE_REGULATORY"/>
    <property type="match status" value="1"/>
</dbReference>
<evidence type="ECO:0000256" key="5">
    <source>
        <dbReference type="PROSITE-ProRule" id="PRU01091"/>
    </source>
</evidence>
<keyword evidence="1 4" id="KW-0597">Phosphoprotein</keyword>
<dbReference type="CDD" id="cd17574">
    <property type="entry name" value="REC_OmpR"/>
    <property type="match status" value="1"/>
</dbReference>
<evidence type="ECO:0000256" key="1">
    <source>
        <dbReference type="ARBA" id="ARBA00022553"/>
    </source>
</evidence>
<dbReference type="GO" id="GO:0005829">
    <property type="term" value="C:cytosol"/>
    <property type="evidence" value="ECO:0007669"/>
    <property type="project" value="TreeGrafter"/>
</dbReference>
<dbReference type="SUPFAM" id="SSF46894">
    <property type="entry name" value="C-terminal effector domain of the bipartite response regulators"/>
    <property type="match status" value="1"/>
</dbReference>
<dbReference type="GO" id="GO:0032993">
    <property type="term" value="C:protein-DNA complex"/>
    <property type="evidence" value="ECO:0007669"/>
    <property type="project" value="TreeGrafter"/>
</dbReference>